<dbReference type="AlphaFoldDB" id="A0A3M7PD80"/>
<accession>A0A3M7PD80</accession>
<feature type="non-terminal residue" evidence="1">
    <location>
        <position position="1"/>
    </location>
</feature>
<keyword evidence="2" id="KW-1185">Reference proteome</keyword>
<evidence type="ECO:0000313" key="1">
    <source>
        <dbReference type="EMBL" id="RMZ96720.1"/>
    </source>
</evidence>
<comment type="caution">
    <text evidence="1">The sequence shown here is derived from an EMBL/GenBank/DDBJ whole genome shotgun (WGS) entry which is preliminary data.</text>
</comment>
<dbReference type="Proteomes" id="UP000276133">
    <property type="component" value="Unassembled WGS sequence"/>
</dbReference>
<protein>
    <submittedName>
        <fullName evidence="1">Uncharacterized protein</fullName>
    </submittedName>
</protein>
<proteinExistence type="predicted"/>
<dbReference type="EMBL" id="REGN01011949">
    <property type="protein sequence ID" value="RMZ96720.1"/>
    <property type="molecule type" value="Genomic_DNA"/>
</dbReference>
<sequence>EIVALTDCLKSDCFKICHKYIIHLKKLALNFLQYLEIRDANFFPIFFKYLVIKTYFAIKSQD</sequence>
<organism evidence="1 2">
    <name type="scientific">Brachionus plicatilis</name>
    <name type="common">Marine rotifer</name>
    <name type="synonym">Brachionus muelleri</name>
    <dbReference type="NCBI Taxonomy" id="10195"/>
    <lineage>
        <taxon>Eukaryota</taxon>
        <taxon>Metazoa</taxon>
        <taxon>Spiralia</taxon>
        <taxon>Gnathifera</taxon>
        <taxon>Rotifera</taxon>
        <taxon>Eurotatoria</taxon>
        <taxon>Monogononta</taxon>
        <taxon>Pseudotrocha</taxon>
        <taxon>Ploima</taxon>
        <taxon>Brachionidae</taxon>
        <taxon>Brachionus</taxon>
    </lineage>
</organism>
<name>A0A3M7PD80_BRAPC</name>
<reference evidence="1 2" key="1">
    <citation type="journal article" date="2018" name="Sci. Rep.">
        <title>Genomic signatures of local adaptation to the degree of environmental predictability in rotifers.</title>
        <authorList>
            <person name="Franch-Gras L."/>
            <person name="Hahn C."/>
            <person name="Garcia-Roger E.M."/>
            <person name="Carmona M.J."/>
            <person name="Serra M."/>
            <person name="Gomez A."/>
        </authorList>
    </citation>
    <scope>NUCLEOTIDE SEQUENCE [LARGE SCALE GENOMIC DNA]</scope>
    <source>
        <strain evidence="1">HYR1</strain>
    </source>
</reference>
<gene>
    <name evidence="1" type="ORF">BpHYR1_014033</name>
</gene>
<evidence type="ECO:0000313" key="2">
    <source>
        <dbReference type="Proteomes" id="UP000276133"/>
    </source>
</evidence>